<proteinExistence type="predicted"/>
<evidence type="ECO:0000313" key="3">
    <source>
        <dbReference type="Proteomes" id="UP000503462"/>
    </source>
</evidence>
<accession>A0A6H0Y487</accession>
<dbReference type="OrthoDB" id="425602at2759"/>
<feature type="compositionally biased region" description="Polar residues" evidence="1">
    <location>
        <begin position="39"/>
        <end position="57"/>
    </location>
</feature>
<dbReference type="EMBL" id="CP051143">
    <property type="protein sequence ID" value="QIX01731.1"/>
    <property type="molecule type" value="Genomic_DNA"/>
</dbReference>
<feature type="region of interest" description="Disordered" evidence="1">
    <location>
        <begin position="20"/>
        <end position="75"/>
    </location>
</feature>
<gene>
    <name evidence="2" type="ORF">AMS68_007248</name>
</gene>
<evidence type="ECO:0008006" key="4">
    <source>
        <dbReference type="Google" id="ProtNLM"/>
    </source>
</evidence>
<dbReference type="Proteomes" id="UP000503462">
    <property type="component" value="Chromosome 5"/>
</dbReference>
<name>A0A6H0Y487_9PEZI</name>
<keyword evidence="3" id="KW-1185">Reference proteome</keyword>
<protein>
    <recommendedName>
        <fullName evidence="4">Thymidylate kinase</fullName>
    </recommendedName>
</protein>
<feature type="compositionally biased region" description="Polar residues" evidence="1">
    <location>
        <begin position="20"/>
        <end position="30"/>
    </location>
</feature>
<sequence>MAAVERQPFGEVSNGRLQQLASAKNRQNGLFTPADALKSTASMSTPTKRSFAMTSLSEDSENVNPSQSFSSSKKNKFELFSTPIKPLTSLSPAKQDVSIFSAPQARHSIGRLGMSPSKTPNSAPAGRSPKRKAIGLTKPKRSFMPYTRIDPPFASRSTSSLPFSLDAALNSTLGASKAPVVSSKPMPCKWKFEIHEDTPEEESATLMEHSTLTLDLSSDDESSLEKRLDRGKENTPPEGYDAPAINRSTTSTAPIGKLDIIRRKIETDQMDDGQRTPLSDLDVEPFNTVLAGESTFIVVEPEVQEDASTQAAPLDTDDKTLQPLNKTEEESPLAAKTPDFTCCITAPAVSVPTQTSPFQDDLAAETEPASTDAIVIYEDQPQEVAVEGTAATLDVVSA</sequence>
<feature type="compositionally biased region" description="Low complexity" evidence="1">
    <location>
        <begin position="62"/>
        <end position="72"/>
    </location>
</feature>
<feature type="region of interest" description="Disordered" evidence="1">
    <location>
        <begin position="109"/>
        <end position="132"/>
    </location>
</feature>
<reference evidence="2 3" key="1">
    <citation type="journal article" date="2016" name="Sci. Rep.">
        <title>Peltaster fructicola genome reveals evolution from an invasive phytopathogen to an ectophytic parasite.</title>
        <authorList>
            <person name="Xu C."/>
            <person name="Chen H."/>
            <person name="Gleason M.L."/>
            <person name="Xu J.R."/>
            <person name="Liu H."/>
            <person name="Zhang R."/>
            <person name="Sun G."/>
        </authorList>
    </citation>
    <scope>NUCLEOTIDE SEQUENCE [LARGE SCALE GENOMIC DNA]</scope>
    <source>
        <strain evidence="2 3">LNHT1506</strain>
    </source>
</reference>
<evidence type="ECO:0000256" key="1">
    <source>
        <dbReference type="SAM" id="MobiDB-lite"/>
    </source>
</evidence>
<evidence type="ECO:0000313" key="2">
    <source>
        <dbReference type="EMBL" id="QIX01731.1"/>
    </source>
</evidence>
<feature type="region of interest" description="Disordered" evidence="1">
    <location>
        <begin position="214"/>
        <end position="249"/>
    </location>
</feature>
<feature type="compositionally biased region" description="Basic and acidic residues" evidence="1">
    <location>
        <begin position="223"/>
        <end position="235"/>
    </location>
</feature>
<organism evidence="2 3">
    <name type="scientific">Peltaster fructicola</name>
    <dbReference type="NCBI Taxonomy" id="286661"/>
    <lineage>
        <taxon>Eukaryota</taxon>
        <taxon>Fungi</taxon>
        <taxon>Dikarya</taxon>
        <taxon>Ascomycota</taxon>
        <taxon>Pezizomycotina</taxon>
        <taxon>Dothideomycetes</taxon>
        <taxon>Dothideomycetes incertae sedis</taxon>
        <taxon>Peltaster</taxon>
    </lineage>
</organism>
<dbReference type="AlphaFoldDB" id="A0A6H0Y487"/>